<keyword evidence="11" id="KW-1185">Reference proteome</keyword>
<evidence type="ECO:0000256" key="6">
    <source>
        <dbReference type="ARBA" id="ARBA00022801"/>
    </source>
</evidence>
<dbReference type="STRING" id="796604.A0A2X0P0C7"/>
<keyword evidence="8" id="KW-0999">Mitochondrion inner membrane</keyword>
<evidence type="ECO:0000256" key="1">
    <source>
        <dbReference type="ARBA" id="ARBA00004137"/>
    </source>
</evidence>
<dbReference type="EMBL" id="FQNC01000043">
    <property type="protein sequence ID" value="SGY47635.1"/>
    <property type="molecule type" value="Genomic_DNA"/>
</dbReference>
<evidence type="ECO:0000313" key="11">
    <source>
        <dbReference type="Proteomes" id="UP000249464"/>
    </source>
</evidence>
<proteinExistence type="inferred from homology"/>
<dbReference type="GO" id="GO:0034982">
    <property type="term" value="P:mitochondrial protein processing"/>
    <property type="evidence" value="ECO:0007669"/>
    <property type="project" value="TreeGrafter"/>
</dbReference>
<dbReference type="GO" id="GO:0033615">
    <property type="term" value="P:mitochondrial proton-transporting ATP synthase complex assembly"/>
    <property type="evidence" value="ECO:0007669"/>
    <property type="project" value="TreeGrafter"/>
</dbReference>
<comment type="similarity">
    <text evidence="2 8">Belongs to the peptidase M76 family.</text>
</comment>
<gene>
    <name evidence="10" type="primary">BQ5605_C001g00551</name>
    <name evidence="10" type="ORF">BQ5605_C001G00551</name>
</gene>
<evidence type="ECO:0000256" key="3">
    <source>
        <dbReference type="ARBA" id="ARBA00014615"/>
    </source>
</evidence>
<dbReference type="AlphaFoldDB" id="A0A2X0P0C7"/>
<evidence type="ECO:0000256" key="8">
    <source>
        <dbReference type="RuleBase" id="RU364057"/>
    </source>
</evidence>
<sequence>MASSTSTPIDPESPSFLDTFERWRIAITSLTLPAPVRASPLRYDASTSASNSASTPSWSGGQIMQPTTTTPTSHTTATAAPVSEQERKRLVKECKRCEKWTDELARESPIIRFLLMHVALLPPSPSESTSSPTSSPSTSYPIPITCRPCPPTLAGGFSPTLGILLCQNRFMSKAHLQDALAHELIHAYDDRRFDLGKADDWGKDLRKHACTEIRAENLSGDCRFSREFTRRNWTLTKQHQACVRRRATLSVAANPYCKDEQEAQKIVNEVWHNCWPDTRPFDEIY</sequence>
<accession>A0A2X0P0C7</accession>
<dbReference type="Proteomes" id="UP000249464">
    <property type="component" value="Unassembled WGS sequence"/>
</dbReference>
<dbReference type="Pfam" id="PF09768">
    <property type="entry name" value="Peptidase_M76"/>
    <property type="match status" value="1"/>
</dbReference>
<dbReference type="GO" id="GO:0005743">
    <property type="term" value="C:mitochondrial inner membrane"/>
    <property type="evidence" value="ECO:0007669"/>
    <property type="project" value="UniProtKB-SubCell"/>
</dbReference>
<keyword evidence="8" id="KW-0472">Membrane</keyword>
<evidence type="ECO:0000256" key="2">
    <source>
        <dbReference type="ARBA" id="ARBA00009915"/>
    </source>
</evidence>
<comment type="function">
    <text evidence="8">Has a dual role in the assembly of mitochondrial ATPase.</text>
</comment>
<evidence type="ECO:0000256" key="4">
    <source>
        <dbReference type="ARBA" id="ARBA00022670"/>
    </source>
</evidence>
<feature type="compositionally biased region" description="Low complexity" evidence="9">
    <location>
        <begin position="66"/>
        <end position="81"/>
    </location>
</feature>
<dbReference type="PANTHER" id="PTHR21711:SF0">
    <property type="entry name" value="MITOCHONDRIAL INNER MEMBRANE PROTEASE ATP23 HOMOLOG"/>
    <property type="match status" value="1"/>
</dbReference>
<keyword evidence="4 8" id="KW-0645">Protease</keyword>
<dbReference type="EC" id="3.4.24.-" evidence="8"/>
<evidence type="ECO:0000313" key="10">
    <source>
        <dbReference type="EMBL" id="SGY47635.1"/>
    </source>
</evidence>
<keyword evidence="8" id="KW-0496">Mitochondrion</keyword>
<comment type="subcellular location">
    <subcellularLocation>
        <location evidence="1 8">Mitochondrion inner membrane</location>
        <topology evidence="1 8">Peripheral membrane protein</topology>
        <orientation evidence="1 8">Intermembrane side</orientation>
    </subcellularLocation>
</comment>
<evidence type="ECO:0000256" key="7">
    <source>
        <dbReference type="ARBA" id="ARBA00023049"/>
    </source>
</evidence>
<organism evidence="10 11">
    <name type="scientific">Microbotryum silenes-dioicae</name>
    <dbReference type="NCBI Taxonomy" id="796604"/>
    <lineage>
        <taxon>Eukaryota</taxon>
        <taxon>Fungi</taxon>
        <taxon>Dikarya</taxon>
        <taxon>Basidiomycota</taxon>
        <taxon>Pucciniomycotina</taxon>
        <taxon>Microbotryomycetes</taxon>
        <taxon>Microbotryales</taxon>
        <taxon>Microbotryaceae</taxon>
        <taxon>Microbotryum</taxon>
    </lineage>
</organism>
<dbReference type="GO" id="GO:0004222">
    <property type="term" value="F:metalloendopeptidase activity"/>
    <property type="evidence" value="ECO:0007669"/>
    <property type="project" value="InterPro"/>
</dbReference>
<dbReference type="InterPro" id="IPR019165">
    <property type="entry name" value="Peptidase_M76_ATP23"/>
</dbReference>
<name>A0A2X0P0C7_9BASI</name>
<keyword evidence="5 8" id="KW-0479">Metal-binding</keyword>
<keyword evidence="7 8" id="KW-0482">Metalloprotease</keyword>
<keyword evidence="6 8" id="KW-0378">Hydrolase</keyword>
<feature type="compositionally biased region" description="Low complexity" evidence="9">
    <location>
        <begin position="46"/>
        <end position="59"/>
    </location>
</feature>
<evidence type="ECO:0000256" key="5">
    <source>
        <dbReference type="ARBA" id="ARBA00022723"/>
    </source>
</evidence>
<dbReference type="GO" id="GO:0046872">
    <property type="term" value="F:metal ion binding"/>
    <property type="evidence" value="ECO:0007669"/>
    <property type="project" value="UniProtKB-KW"/>
</dbReference>
<reference evidence="10 11" key="1">
    <citation type="submission" date="2016-11" db="EMBL/GenBank/DDBJ databases">
        <authorList>
            <person name="Jaros S."/>
            <person name="Januszkiewicz K."/>
            <person name="Wedrychowicz H."/>
        </authorList>
    </citation>
    <scope>NUCLEOTIDE SEQUENCE [LARGE SCALE GENOMIC DNA]</scope>
</reference>
<feature type="region of interest" description="Disordered" evidence="9">
    <location>
        <begin position="46"/>
        <end position="85"/>
    </location>
</feature>
<dbReference type="PANTHER" id="PTHR21711">
    <property type="entry name" value="MITOCHONDRIAL INNER MEMBRANE PROTEASE"/>
    <property type="match status" value="1"/>
</dbReference>
<evidence type="ECO:0000256" key="9">
    <source>
        <dbReference type="SAM" id="MobiDB-lite"/>
    </source>
</evidence>
<protein>
    <recommendedName>
        <fullName evidence="3 8">Mitochondrial inner membrane protease ATP23</fullName>
        <ecNumber evidence="8">3.4.24.-</ecNumber>
    </recommendedName>
</protein>